<feature type="region of interest" description="Disordered" evidence="1">
    <location>
        <begin position="149"/>
        <end position="182"/>
    </location>
</feature>
<sequence>MAQTIIISPRVSSLNYNKRSNNYYDTEKNTTTISLSSSSIKPYKQTSPKEFVSTIHTREPPVTRSIVPIKVESQESRVKNNLSRFNSSLEVNSGLQRYISPKNRNTLARYDSSDSKVSLDNCSAKKGIFKNFFDQLRREEKKINMEIKRRSETPLSSTISSPSKPFKPTRASYSGRNNTFVC</sequence>
<protein>
    <submittedName>
        <fullName evidence="2">9949_t:CDS:1</fullName>
    </submittedName>
</protein>
<comment type="caution">
    <text evidence="2">The sequence shown here is derived from an EMBL/GenBank/DDBJ whole genome shotgun (WGS) entry which is preliminary data.</text>
</comment>
<evidence type="ECO:0000256" key="1">
    <source>
        <dbReference type="SAM" id="MobiDB-lite"/>
    </source>
</evidence>
<reference evidence="2" key="1">
    <citation type="submission" date="2021-06" db="EMBL/GenBank/DDBJ databases">
        <authorList>
            <person name="Kallberg Y."/>
            <person name="Tangrot J."/>
            <person name="Rosling A."/>
        </authorList>
    </citation>
    <scope>NUCLEOTIDE SEQUENCE</scope>
    <source>
        <strain evidence="2">FL130A</strain>
    </source>
</reference>
<dbReference type="Proteomes" id="UP000789508">
    <property type="component" value="Unassembled WGS sequence"/>
</dbReference>
<proteinExistence type="predicted"/>
<dbReference type="AlphaFoldDB" id="A0A9N9AG76"/>
<organism evidence="2 3">
    <name type="scientific">Ambispora leptoticha</name>
    <dbReference type="NCBI Taxonomy" id="144679"/>
    <lineage>
        <taxon>Eukaryota</taxon>
        <taxon>Fungi</taxon>
        <taxon>Fungi incertae sedis</taxon>
        <taxon>Mucoromycota</taxon>
        <taxon>Glomeromycotina</taxon>
        <taxon>Glomeromycetes</taxon>
        <taxon>Archaeosporales</taxon>
        <taxon>Ambisporaceae</taxon>
        <taxon>Ambispora</taxon>
    </lineage>
</organism>
<evidence type="ECO:0000313" key="2">
    <source>
        <dbReference type="EMBL" id="CAG8527212.1"/>
    </source>
</evidence>
<keyword evidence="3" id="KW-1185">Reference proteome</keyword>
<dbReference type="EMBL" id="CAJVPS010001166">
    <property type="protein sequence ID" value="CAG8527212.1"/>
    <property type="molecule type" value="Genomic_DNA"/>
</dbReference>
<accession>A0A9N9AG76</accession>
<gene>
    <name evidence="2" type="ORF">ALEPTO_LOCUS4760</name>
</gene>
<feature type="compositionally biased region" description="Polar residues" evidence="1">
    <location>
        <begin position="153"/>
        <end position="163"/>
    </location>
</feature>
<feature type="compositionally biased region" description="Polar residues" evidence="1">
    <location>
        <begin position="171"/>
        <end position="182"/>
    </location>
</feature>
<dbReference type="OrthoDB" id="10423480at2759"/>
<name>A0A9N9AG76_9GLOM</name>
<evidence type="ECO:0000313" key="3">
    <source>
        <dbReference type="Proteomes" id="UP000789508"/>
    </source>
</evidence>